<dbReference type="HOGENOM" id="CLU_026673_3_1_5"/>
<reference evidence="8" key="1">
    <citation type="submission" date="2006-06" db="EMBL/GenBank/DDBJ databases">
        <title>Complete sequence of chromosome of Chelativorans sp. BNC1.</title>
        <authorList>
            <consortium name="US DOE Joint Genome Institute"/>
            <person name="Copeland A."/>
            <person name="Lucas S."/>
            <person name="Lapidus A."/>
            <person name="Barry K."/>
            <person name="Detter J.C."/>
            <person name="Glavina del Rio T."/>
            <person name="Hammon N."/>
            <person name="Israni S."/>
            <person name="Dalin E."/>
            <person name="Tice H."/>
            <person name="Pitluck S."/>
            <person name="Chertkov O."/>
            <person name="Brettin T."/>
            <person name="Bruce D."/>
            <person name="Han C."/>
            <person name="Tapia R."/>
            <person name="Gilna P."/>
            <person name="Schmutz J."/>
            <person name="Larimer F."/>
            <person name="Land M."/>
            <person name="Hauser L."/>
            <person name="Kyrpides N."/>
            <person name="Mikhailova N."/>
            <person name="Richardson P."/>
        </authorList>
    </citation>
    <scope>NUCLEOTIDE SEQUENCE</scope>
    <source>
        <strain evidence="8">BNC1</strain>
    </source>
</reference>
<dbReference type="GO" id="GO:0005737">
    <property type="term" value="C:cytoplasm"/>
    <property type="evidence" value="ECO:0007669"/>
    <property type="project" value="UniProtKB-SubCell"/>
</dbReference>
<comment type="subcellular location">
    <subcellularLocation>
        <location evidence="1">Cytoplasm</location>
    </subcellularLocation>
</comment>
<evidence type="ECO:0000256" key="4">
    <source>
        <dbReference type="ARBA" id="ARBA00022857"/>
    </source>
</evidence>
<evidence type="ECO:0000259" key="7">
    <source>
        <dbReference type="SMART" id="SM00829"/>
    </source>
</evidence>
<keyword evidence="3" id="KW-0963">Cytoplasm</keyword>
<evidence type="ECO:0000256" key="1">
    <source>
        <dbReference type="ARBA" id="ARBA00004496"/>
    </source>
</evidence>
<dbReference type="InterPro" id="IPR036291">
    <property type="entry name" value="NAD(P)-bd_dom_sf"/>
</dbReference>
<evidence type="ECO:0000256" key="2">
    <source>
        <dbReference type="ARBA" id="ARBA00011881"/>
    </source>
</evidence>
<sequence length="346" mass="36629">MYAAVMHDFGGPEVIGWEMVPTPRPGPHDVLVQVHAVTVNRTLDIKVRQGAYAKRPVLPHVLGVDPSGVVVETGAEVSDFKPGDPVAVSSRIRYEPEDVPRMLGVDLWGGYAEYVCVPAASAFPLPAGLDFATASIAIRHVPQAFHMLETKAKLQPGEWVLVMGASGGLGSASVQVARHLGARVIVAAGADERVSAAMALGGEFGINYRSQDLHAEVMRITGNAGVDVVCENISDPVLFPAAFKSLRRFGRLVSVGTHGGGIVPLDVAFLYLNQLTIMGSTGQTPDDIRKGIELAASGKFRPLIGCVLPLYQVREGHVLADGNDVLGKVVLDPRARPNGAAQSLRS</sequence>
<dbReference type="SMART" id="SM00829">
    <property type="entry name" value="PKS_ER"/>
    <property type="match status" value="1"/>
</dbReference>
<accession>Q11E73</accession>
<dbReference type="InterPro" id="IPR013154">
    <property type="entry name" value="ADH-like_N"/>
</dbReference>
<dbReference type="GO" id="GO:0003723">
    <property type="term" value="F:RNA binding"/>
    <property type="evidence" value="ECO:0007669"/>
    <property type="project" value="UniProtKB-KW"/>
</dbReference>
<dbReference type="GO" id="GO:0016491">
    <property type="term" value="F:oxidoreductase activity"/>
    <property type="evidence" value="ECO:0007669"/>
    <property type="project" value="InterPro"/>
</dbReference>
<dbReference type="SUPFAM" id="SSF51735">
    <property type="entry name" value="NAD(P)-binding Rossmann-fold domains"/>
    <property type="match status" value="1"/>
</dbReference>
<name>Q11E73_CHESB</name>
<dbReference type="InterPro" id="IPR051603">
    <property type="entry name" value="Zinc-ADH_QOR/CCCR"/>
</dbReference>
<dbReference type="GO" id="GO:0008270">
    <property type="term" value="F:zinc ion binding"/>
    <property type="evidence" value="ECO:0007669"/>
    <property type="project" value="InterPro"/>
</dbReference>
<evidence type="ECO:0000256" key="5">
    <source>
        <dbReference type="ARBA" id="ARBA00022884"/>
    </source>
</evidence>
<feature type="domain" description="Enoyl reductase (ER)" evidence="7">
    <location>
        <begin position="10"/>
        <end position="331"/>
    </location>
</feature>
<keyword evidence="5" id="KW-0694">RNA-binding</keyword>
<dbReference type="eggNOG" id="COG0604">
    <property type="taxonomic scope" value="Bacteria"/>
</dbReference>
<proteinExistence type="predicted"/>
<evidence type="ECO:0000313" key="8">
    <source>
        <dbReference type="EMBL" id="ABG64302.1"/>
    </source>
</evidence>
<organism evidence="8">
    <name type="scientific">Chelativorans sp. (strain BNC1)</name>
    <dbReference type="NCBI Taxonomy" id="266779"/>
    <lineage>
        <taxon>Bacteria</taxon>
        <taxon>Pseudomonadati</taxon>
        <taxon>Pseudomonadota</taxon>
        <taxon>Alphaproteobacteria</taxon>
        <taxon>Hyphomicrobiales</taxon>
        <taxon>Phyllobacteriaceae</taxon>
        <taxon>Chelativorans</taxon>
    </lineage>
</organism>
<evidence type="ECO:0000256" key="6">
    <source>
        <dbReference type="ARBA" id="ARBA00022990"/>
    </source>
</evidence>
<dbReference type="KEGG" id="mes:Meso_2930"/>
<protein>
    <submittedName>
        <fullName evidence="8">Alcohol dehydrogenase, zinc-binding protein</fullName>
    </submittedName>
</protein>
<dbReference type="InterPro" id="IPR002364">
    <property type="entry name" value="Quin_OxRdtase/zeta-crystal_CS"/>
</dbReference>
<dbReference type="PROSITE" id="PS01162">
    <property type="entry name" value="QOR_ZETA_CRYSTAL"/>
    <property type="match status" value="1"/>
</dbReference>
<dbReference type="SUPFAM" id="SSF50129">
    <property type="entry name" value="GroES-like"/>
    <property type="match status" value="1"/>
</dbReference>
<dbReference type="EMBL" id="CP000390">
    <property type="protein sequence ID" value="ABG64302.1"/>
    <property type="molecule type" value="Genomic_DNA"/>
</dbReference>
<dbReference type="InterPro" id="IPR020843">
    <property type="entry name" value="ER"/>
</dbReference>
<dbReference type="InterPro" id="IPR013149">
    <property type="entry name" value="ADH-like_C"/>
</dbReference>
<comment type="subunit">
    <text evidence="2">Homotetramer.</text>
</comment>
<dbReference type="PANTHER" id="PTHR44154:SF1">
    <property type="entry name" value="QUINONE OXIDOREDUCTASE"/>
    <property type="match status" value="1"/>
</dbReference>
<dbReference type="Gene3D" id="3.90.180.10">
    <property type="entry name" value="Medium-chain alcohol dehydrogenases, catalytic domain"/>
    <property type="match status" value="1"/>
</dbReference>
<keyword evidence="4" id="KW-0521">NADP</keyword>
<dbReference type="PANTHER" id="PTHR44154">
    <property type="entry name" value="QUINONE OXIDOREDUCTASE"/>
    <property type="match status" value="1"/>
</dbReference>
<gene>
    <name evidence="8" type="ordered locus">Meso_2930</name>
</gene>
<evidence type="ECO:0000256" key="3">
    <source>
        <dbReference type="ARBA" id="ARBA00022490"/>
    </source>
</evidence>
<dbReference type="AlphaFoldDB" id="Q11E73"/>
<dbReference type="Pfam" id="PF00107">
    <property type="entry name" value="ADH_zinc_N"/>
    <property type="match status" value="1"/>
</dbReference>
<dbReference type="InterPro" id="IPR011032">
    <property type="entry name" value="GroES-like_sf"/>
</dbReference>
<dbReference type="OrthoDB" id="9805883at2"/>
<keyword evidence="6" id="KW-0007">Acetylation</keyword>
<dbReference type="STRING" id="266779.Meso_2930"/>
<dbReference type="Pfam" id="PF08240">
    <property type="entry name" value="ADH_N"/>
    <property type="match status" value="1"/>
</dbReference>